<dbReference type="SMART" id="SM00507">
    <property type="entry name" value="HNHc"/>
    <property type="match status" value="1"/>
</dbReference>
<proteinExistence type="predicted"/>
<sequence>MSYVELVDHSDYEILNEYPFTIRRKRDQYVISEWNTHGYILVSLNGKTYRKHRLIAKQFIPNDDPEHKTDVDHINRVTTDYHLSNLRWVTPSQNSRNRTGHKGDIKYEFVDDIPEDSMIVDFYDTINGHHEFENYYFHDDIFYFWTGVEYRKLHICESKSGNKYVNTRDVNHKVVAIMYSKFKQQHDLI</sequence>
<gene>
    <name evidence="2" type="ORF">M9Y10_006009</name>
</gene>
<organism evidence="2 3">
    <name type="scientific">Tritrichomonas musculus</name>
    <dbReference type="NCBI Taxonomy" id="1915356"/>
    <lineage>
        <taxon>Eukaryota</taxon>
        <taxon>Metamonada</taxon>
        <taxon>Parabasalia</taxon>
        <taxon>Tritrichomonadida</taxon>
        <taxon>Tritrichomonadidae</taxon>
        <taxon>Tritrichomonas</taxon>
    </lineage>
</organism>
<keyword evidence="3" id="KW-1185">Reference proteome</keyword>
<dbReference type="SUPFAM" id="SSF54060">
    <property type="entry name" value="His-Me finger endonucleases"/>
    <property type="match status" value="1"/>
</dbReference>
<comment type="caution">
    <text evidence="2">The sequence shown here is derived from an EMBL/GenBank/DDBJ whole genome shotgun (WGS) entry which is preliminary data.</text>
</comment>
<evidence type="ECO:0000313" key="2">
    <source>
        <dbReference type="EMBL" id="KAK8875834.1"/>
    </source>
</evidence>
<accession>A0ABR2JDM7</accession>
<feature type="domain" description="HNH nuclease" evidence="1">
    <location>
        <begin position="45"/>
        <end position="95"/>
    </location>
</feature>
<reference evidence="2 3" key="1">
    <citation type="submission" date="2024-04" db="EMBL/GenBank/DDBJ databases">
        <title>Tritrichomonas musculus Genome.</title>
        <authorList>
            <person name="Alves-Ferreira E."/>
            <person name="Grigg M."/>
            <person name="Lorenzi H."/>
            <person name="Galac M."/>
        </authorList>
    </citation>
    <scope>NUCLEOTIDE SEQUENCE [LARGE SCALE GENOMIC DNA]</scope>
    <source>
        <strain evidence="2 3">EAF2021</strain>
    </source>
</reference>
<dbReference type="InterPro" id="IPR003615">
    <property type="entry name" value="HNH_nuc"/>
</dbReference>
<name>A0ABR2JDM7_9EUKA</name>
<dbReference type="Proteomes" id="UP001470230">
    <property type="component" value="Unassembled WGS sequence"/>
</dbReference>
<evidence type="ECO:0000313" key="3">
    <source>
        <dbReference type="Proteomes" id="UP001470230"/>
    </source>
</evidence>
<protein>
    <recommendedName>
        <fullName evidence="1">HNH nuclease domain-containing protein</fullName>
    </recommendedName>
</protein>
<dbReference type="Gene3D" id="3.90.75.20">
    <property type="match status" value="1"/>
</dbReference>
<dbReference type="EMBL" id="JAPFFF010000012">
    <property type="protein sequence ID" value="KAK8875834.1"/>
    <property type="molecule type" value="Genomic_DNA"/>
</dbReference>
<dbReference type="Pfam" id="PF13392">
    <property type="entry name" value="HNH_3"/>
    <property type="match status" value="1"/>
</dbReference>
<evidence type="ECO:0000259" key="1">
    <source>
        <dbReference type="SMART" id="SM00507"/>
    </source>
</evidence>
<dbReference type="InterPro" id="IPR044925">
    <property type="entry name" value="His-Me_finger_sf"/>
</dbReference>